<dbReference type="EMBL" id="ADBJ01000017">
    <property type="protein sequence ID" value="EFA83267.1"/>
    <property type="molecule type" value="Genomic_DNA"/>
</dbReference>
<dbReference type="AlphaFoldDB" id="D3B5W9"/>
<accession>D3B5W9</accession>
<protein>
    <submittedName>
        <fullName evidence="2">Uncharacterized protein</fullName>
    </submittedName>
</protein>
<dbReference type="OMA" id="SVEREWF"/>
<dbReference type="GeneID" id="31359544"/>
<dbReference type="Proteomes" id="UP000001396">
    <property type="component" value="Unassembled WGS sequence"/>
</dbReference>
<gene>
    <name evidence="2" type="ORF">PPL_04057</name>
</gene>
<feature type="region of interest" description="Disordered" evidence="1">
    <location>
        <begin position="529"/>
        <end position="562"/>
    </location>
</feature>
<evidence type="ECO:0000313" key="3">
    <source>
        <dbReference type="Proteomes" id="UP000001396"/>
    </source>
</evidence>
<feature type="region of interest" description="Disordered" evidence="1">
    <location>
        <begin position="584"/>
        <end position="650"/>
    </location>
</feature>
<comment type="caution">
    <text evidence="2">The sequence shown here is derived from an EMBL/GenBank/DDBJ whole genome shotgun (WGS) entry which is preliminary data.</text>
</comment>
<evidence type="ECO:0000313" key="2">
    <source>
        <dbReference type="EMBL" id="EFA83267.1"/>
    </source>
</evidence>
<feature type="compositionally biased region" description="Low complexity" evidence="1">
    <location>
        <begin position="589"/>
        <end position="633"/>
    </location>
</feature>
<feature type="compositionally biased region" description="Low complexity" evidence="1">
    <location>
        <begin position="438"/>
        <end position="448"/>
    </location>
</feature>
<dbReference type="STRING" id="670386.D3B5W9"/>
<sequence>MASIRQLELIIHEAHRVNKSLLDDLLTLKEDKKLTNTQLNVALGAKEKLESKYEKVKKELDESKKKLEDFQANLTEFENENTKLNVEYKASLESIEQKTGELAKLEQQMSVLTSENSELLAQKQKLESRAEGNIIDKEKQIENLGKELKLLNEKLLVIDVERGKSDKLKQDEQKKRVEAETYSKGLEKRIEELEERLAATEVEVGEKNKLREKIKERSELVASLEEELKKLRVDLEKERAESATMQLEFEKMLENEQTNRTEIIDGTERQVMLLENDLKAEKNRSAELEKLRDRNIEESQQMKEIFNKLQFDYLELEKKYSDLQQQQKEQQQQQQVVTTTTIDEETMKYDELLICEKERYRKLEMEYDQLKKRIDSSISSSNGNEDIDQQLDRNSSDSSTEDCSNDESILPDRDDNENDEHEQDQEVIVVDVSDSDKSMTTTTSSSSSLLEDERKQLRQWEERIEQRYQQTKQILNQIKEIKEKTPTPTVNENNSNNNNSNSNNNDTAIFKKHLESMILDLKKQLESEKKSKSKLEDQVQQLQQQLQHQQHQSSSSSSSATSFLSSPVKLTSLFTKRNHSVNDFSSTHSANAPSSLSANNNNNNNNNHNQETSTSASTSTSSTTNSSESSSPSNQVLVSPPNESAESDQDRKSRLFKAYQDLLVECNTILYSKKDQLAEIEESGKAYFKLIQVHQLKASIGKLEPMHEKLKKQLIYVDSKDGITSNEELDEKNLIKTFQSQVDQESPSK</sequence>
<proteinExistence type="predicted"/>
<dbReference type="InParanoid" id="D3B5W9"/>
<feature type="compositionally biased region" description="Polar residues" evidence="1">
    <location>
        <begin position="634"/>
        <end position="644"/>
    </location>
</feature>
<feature type="compositionally biased region" description="Low complexity" evidence="1">
    <location>
        <begin position="491"/>
        <end position="505"/>
    </location>
</feature>
<feature type="region of interest" description="Disordered" evidence="1">
    <location>
        <begin position="480"/>
        <end position="506"/>
    </location>
</feature>
<name>D3B5W9_HETP5</name>
<evidence type="ECO:0000256" key="1">
    <source>
        <dbReference type="SAM" id="MobiDB-lite"/>
    </source>
</evidence>
<organism evidence="2 3">
    <name type="scientific">Heterostelium pallidum (strain ATCC 26659 / Pp 5 / PN500)</name>
    <name type="common">Cellular slime mold</name>
    <name type="synonym">Polysphondylium pallidum</name>
    <dbReference type="NCBI Taxonomy" id="670386"/>
    <lineage>
        <taxon>Eukaryota</taxon>
        <taxon>Amoebozoa</taxon>
        <taxon>Evosea</taxon>
        <taxon>Eumycetozoa</taxon>
        <taxon>Dictyostelia</taxon>
        <taxon>Acytosteliales</taxon>
        <taxon>Acytosteliaceae</taxon>
        <taxon>Heterostelium</taxon>
    </lineage>
</organism>
<feature type="compositionally biased region" description="Low complexity" evidence="1">
    <location>
        <begin position="538"/>
        <end position="562"/>
    </location>
</feature>
<reference evidence="2 3" key="1">
    <citation type="journal article" date="2011" name="Genome Res.">
        <title>Phylogeny-wide analysis of social amoeba genomes highlights ancient origins for complex intercellular communication.</title>
        <authorList>
            <person name="Heidel A.J."/>
            <person name="Lawal H.M."/>
            <person name="Felder M."/>
            <person name="Schilde C."/>
            <person name="Helps N.R."/>
            <person name="Tunggal B."/>
            <person name="Rivero F."/>
            <person name="John U."/>
            <person name="Schleicher M."/>
            <person name="Eichinger L."/>
            <person name="Platzer M."/>
            <person name="Noegel A.A."/>
            <person name="Schaap P."/>
            <person name="Gloeckner G."/>
        </authorList>
    </citation>
    <scope>NUCLEOTIDE SEQUENCE [LARGE SCALE GENOMIC DNA]</scope>
    <source>
        <strain evidence="3">ATCC 26659 / Pp 5 / PN500</strain>
    </source>
</reference>
<keyword evidence="3" id="KW-1185">Reference proteome</keyword>
<dbReference type="RefSeq" id="XP_020435384.1">
    <property type="nucleotide sequence ID" value="XM_020574970.1"/>
</dbReference>
<feature type="region of interest" description="Disordered" evidence="1">
    <location>
        <begin position="376"/>
        <end position="453"/>
    </location>
</feature>
<feature type="compositionally biased region" description="Acidic residues" evidence="1">
    <location>
        <begin position="414"/>
        <end position="425"/>
    </location>
</feature>